<evidence type="ECO:0000313" key="2">
    <source>
        <dbReference type="EMBL" id="VEB61727.1"/>
    </source>
</evidence>
<name>A0A447U6L7_SALET</name>
<protein>
    <submittedName>
        <fullName evidence="2">PTS transport protein, component II</fullName>
    </submittedName>
</protein>
<organism evidence="2 3">
    <name type="scientific">Salmonella enterica I</name>
    <dbReference type="NCBI Taxonomy" id="59201"/>
    <lineage>
        <taxon>Bacteria</taxon>
        <taxon>Pseudomonadati</taxon>
        <taxon>Pseudomonadota</taxon>
        <taxon>Gammaproteobacteria</taxon>
        <taxon>Enterobacterales</taxon>
        <taxon>Enterobacteriaceae</taxon>
        <taxon>Salmonella</taxon>
    </lineage>
</organism>
<evidence type="ECO:0000256" key="1">
    <source>
        <dbReference type="SAM" id="Phobius"/>
    </source>
</evidence>
<dbReference type="AlphaFoldDB" id="A0A447U6L7"/>
<keyword evidence="1" id="KW-1133">Transmembrane helix</keyword>
<dbReference type="Proteomes" id="UP000269208">
    <property type="component" value="Chromosome"/>
</dbReference>
<sequence>MPWKAATQIALGDNFGYVGYVFVLAFFTNLLLVLFGPLYRRKRYISYR</sequence>
<feature type="transmembrane region" description="Helical" evidence="1">
    <location>
        <begin position="20"/>
        <end position="39"/>
    </location>
</feature>
<keyword evidence="1" id="KW-0812">Transmembrane</keyword>
<proteinExistence type="predicted"/>
<reference evidence="2 3" key="1">
    <citation type="submission" date="2018-12" db="EMBL/GenBank/DDBJ databases">
        <authorList>
            <consortium name="Pathogen Informatics"/>
        </authorList>
    </citation>
    <scope>NUCLEOTIDE SEQUENCE [LARGE SCALE GENOMIC DNA]</scope>
    <source>
        <strain evidence="2 3">NCTC6754</strain>
    </source>
</reference>
<gene>
    <name evidence="2" type="ORF">NCTC6754_07101</name>
</gene>
<keyword evidence="1" id="KW-0472">Membrane</keyword>
<evidence type="ECO:0000313" key="3">
    <source>
        <dbReference type="Proteomes" id="UP000269208"/>
    </source>
</evidence>
<accession>A0A447U6L7</accession>
<dbReference type="EMBL" id="LR134190">
    <property type="protein sequence ID" value="VEB61727.1"/>
    <property type="molecule type" value="Genomic_DNA"/>
</dbReference>